<keyword evidence="5" id="KW-0479">Metal-binding</keyword>
<dbReference type="EC" id="3.1.3.16" evidence="4"/>
<comment type="cofactor">
    <cofactor evidence="1">
        <name>Mn(2+)</name>
        <dbReference type="ChEBI" id="CHEBI:29035"/>
    </cofactor>
</comment>
<evidence type="ECO:0000259" key="13">
    <source>
        <dbReference type="PROSITE" id="PS51746"/>
    </source>
</evidence>
<dbReference type="CDD" id="cd00143">
    <property type="entry name" value="PP2Cc"/>
    <property type="match status" value="1"/>
</dbReference>
<evidence type="ECO:0000256" key="12">
    <source>
        <dbReference type="RuleBase" id="RU003465"/>
    </source>
</evidence>
<dbReference type="GO" id="GO:0004722">
    <property type="term" value="F:protein serine/threonine phosphatase activity"/>
    <property type="evidence" value="ECO:0007669"/>
    <property type="project" value="UniProtKB-EC"/>
</dbReference>
<dbReference type="SMART" id="SM00332">
    <property type="entry name" value="PP2Cc"/>
    <property type="match status" value="1"/>
</dbReference>
<evidence type="ECO:0000256" key="9">
    <source>
        <dbReference type="ARBA" id="ARBA00023211"/>
    </source>
</evidence>
<evidence type="ECO:0000313" key="14">
    <source>
        <dbReference type="EMBL" id="KMS96879.1"/>
    </source>
</evidence>
<feature type="domain" description="PPM-type phosphatase" evidence="13">
    <location>
        <begin position="38"/>
        <end position="351"/>
    </location>
</feature>
<dbReference type="Gramene" id="KMS96879">
    <property type="protein sequence ID" value="KMS96879"/>
    <property type="gene ID" value="BVRB_7g180800"/>
</dbReference>
<dbReference type="PANTHER" id="PTHR47992">
    <property type="entry name" value="PROTEIN PHOSPHATASE"/>
    <property type="match status" value="1"/>
</dbReference>
<dbReference type="InterPro" id="IPR036457">
    <property type="entry name" value="PPM-type-like_dom_sf"/>
</dbReference>
<dbReference type="GO" id="GO:0046872">
    <property type="term" value="F:metal ion binding"/>
    <property type="evidence" value="ECO:0007669"/>
    <property type="project" value="UniProtKB-KW"/>
</dbReference>
<evidence type="ECO:0000256" key="8">
    <source>
        <dbReference type="ARBA" id="ARBA00022912"/>
    </source>
</evidence>
<name>A0A0J8B6I4_BETVV</name>
<gene>
    <name evidence="14" type="ORF">BVRB_7g180800</name>
</gene>
<proteinExistence type="inferred from homology"/>
<evidence type="ECO:0000256" key="4">
    <source>
        <dbReference type="ARBA" id="ARBA00013081"/>
    </source>
</evidence>
<dbReference type="SUPFAM" id="SSF81606">
    <property type="entry name" value="PP2C-like"/>
    <property type="match status" value="1"/>
</dbReference>
<sequence>MVFSCLRPFWEGGVSDEKRDSKGKVKGLMWYKDLGEHVYGEFSMAVLQANEVVEDQSQVESGPFTTISPGPHGTFIGIYDGHGGPQAASFVNNNLFQTFQSIVHEHDKVSEEVIKEAFTATDDEFTRIVRKQWKQKPHIASQGTCCLVGIICNGKLYIANAGDSRVVMGTLDKMSSSRGLRAMQLSTDHNAKMETEREELRSLHPHDPDIVVQKHKAWRVKGIIQVTRSIGDVYLKSIEFNTDPLPSKYRVPIPFSKPILRAEPSISVLKLHTDDRFLIFASDGLWDHLTNQEAVDIVHNNPRHGIARRLVKAALHQAAKKREMRYSDLKKIDAGVRRHFHDDITVIVVFLDEQHVHKSSFINGFPLSIRGGAGLSQSC</sequence>
<evidence type="ECO:0000256" key="11">
    <source>
        <dbReference type="ARBA" id="ARBA00048336"/>
    </source>
</evidence>
<dbReference type="InterPro" id="IPR015655">
    <property type="entry name" value="PP2C"/>
</dbReference>
<accession>A0A0J8B6I4</accession>
<reference evidence="14 15" key="1">
    <citation type="journal article" date="2014" name="Nature">
        <title>The genome of the recently domesticated crop plant sugar beet (Beta vulgaris).</title>
        <authorList>
            <person name="Dohm J.C."/>
            <person name="Minoche A.E."/>
            <person name="Holtgrawe D."/>
            <person name="Capella-Gutierrez S."/>
            <person name="Zakrzewski F."/>
            <person name="Tafer H."/>
            <person name="Rupp O."/>
            <person name="Sorensen T.R."/>
            <person name="Stracke R."/>
            <person name="Reinhardt R."/>
            <person name="Goesmann A."/>
            <person name="Kraft T."/>
            <person name="Schulz B."/>
            <person name="Stadler P.F."/>
            <person name="Schmidt T."/>
            <person name="Gabaldon T."/>
            <person name="Lehrach H."/>
            <person name="Weisshaar B."/>
            <person name="Himmelbauer H."/>
        </authorList>
    </citation>
    <scope>NUCLEOTIDE SEQUENCE [LARGE SCALE GENOMIC DNA]</scope>
    <source>
        <tissue evidence="14">Taproot</tissue>
    </source>
</reference>
<keyword evidence="7" id="KW-0460">Magnesium</keyword>
<dbReference type="eggNOG" id="KOG0700">
    <property type="taxonomic scope" value="Eukaryota"/>
</dbReference>
<comment type="cofactor">
    <cofactor evidence="2">
        <name>Mg(2+)</name>
        <dbReference type="ChEBI" id="CHEBI:18420"/>
    </cofactor>
</comment>
<evidence type="ECO:0000256" key="3">
    <source>
        <dbReference type="ARBA" id="ARBA00006702"/>
    </source>
</evidence>
<evidence type="ECO:0000256" key="2">
    <source>
        <dbReference type="ARBA" id="ARBA00001946"/>
    </source>
</evidence>
<dbReference type="PROSITE" id="PS51746">
    <property type="entry name" value="PPM_2"/>
    <property type="match status" value="1"/>
</dbReference>
<dbReference type="PROSITE" id="PS01032">
    <property type="entry name" value="PPM_1"/>
    <property type="match status" value="1"/>
</dbReference>
<evidence type="ECO:0000256" key="6">
    <source>
        <dbReference type="ARBA" id="ARBA00022801"/>
    </source>
</evidence>
<keyword evidence="15" id="KW-1185">Reference proteome</keyword>
<dbReference type="KEGG" id="bvg:104909021"/>
<dbReference type="FunFam" id="3.60.40.10:FF:000008">
    <property type="entry name" value="Phosphatase 2C family protein"/>
    <property type="match status" value="1"/>
</dbReference>
<keyword evidence="8 12" id="KW-0904">Protein phosphatase</keyword>
<evidence type="ECO:0000256" key="10">
    <source>
        <dbReference type="ARBA" id="ARBA00047761"/>
    </source>
</evidence>
<dbReference type="Gene3D" id="3.60.40.10">
    <property type="entry name" value="PPM-type phosphatase domain"/>
    <property type="match status" value="1"/>
</dbReference>
<dbReference type="Pfam" id="PF00481">
    <property type="entry name" value="PP2C"/>
    <property type="match status" value="1"/>
</dbReference>
<dbReference type="EMBL" id="KQ090359">
    <property type="protein sequence ID" value="KMS96879.1"/>
    <property type="molecule type" value="Genomic_DNA"/>
</dbReference>
<evidence type="ECO:0000313" key="15">
    <source>
        <dbReference type="Proteomes" id="UP000035740"/>
    </source>
</evidence>
<evidence type="ECO:0000256" key="5">
    <source>
        <dbReference type="ARBA" id="ARBA00022723"/>
    </source>
</evidence>
<dbReference type="Proteomes" id="UP000035740">
    <property type="component" value="Unassembled WGS sequence"/>
</dbReference>
<comment type="similarity">
    <text evidence="3 12">Belongs to the PP2C family.</text>
</comment>
<comment type="catalytic activity">
    <reaction evidence="10">
        <text>O-phospho-L-seryl-[protein] + H2O = L-seryl-[protein] + phosphate</text>
        <dbReference type="Rhea" id="RHEA:20629"/>
        <dbReference type="Rhea" id="RHEA-COMP:9863"/>
        <dbReference type="Rhea" id="RHEA-COMP:11604"/>
        <dbReference type="ChEBI" id="CHEBI:15377"/>
        <dbReference type="ChEBI" id="CHEBI:29999"/>
        <dbReference type="ChEBI" id="CHEBI:43474"/>
        <dbReference type="ChEBI" id="CHEBI:83421"/>
        <dbReference type="EC" id="3.1.3.16"/>
    </reaction>
</comment>
<evidence type="ECO:0000256" key="1">
    <source>
        <dbReference type="ARBA" id="ARBA00001936"/>
    </source>
</evidence>
<dbReference type="GO" id="GO:0016020">
    <property type="term" value="C:membrane"/>
    <property type="evidence" value="ECO:0007669"/>
    <property type="project" value="UniProtKB-ARBA"/>
</dbReference>
<dbReference type="OMA" id="EFMIFAS"/>
<keyword evidence="9" id="KW-0464">Manganese</keyword>
<dbReference type="OrthoDB" id="420076at2759"/>
<dbReference type="InterPro" id="IPR000222">
    <property type="entry name" value="PP2C_BS"/>
</dbReference>
<protein>
    <recommendedName>
        <fullName evidence="4">protein-serine/threonine phosphatase</fullName>
        <ecNumber evidence="4">3.1.3.16</ecNumber>
    </recommendedName>
</protein>
<evidence type="ECO:0000256" key="7">
    <source>
        <dbReference type="ARBA" id="ARBA00022842"/>
    </source>
</evidence>
<dbReference type="AlphaFoldDB" id="A0A0J8B6I4"/>
<comment type="catalytic activity">
    <reaction evidence="11">
        <text>O-phospho-L-threonyl-[protein] + H2O = L-threonyl-[protein] + phosphate</text>
        <dbReference type="Rhea" id="RHEA:47004"/>
        <dbReference type="Rhea" id="RHEA-COMP:11060"/>
        <dbReference type="Rhea" id="RHEA-COMP:11605"/>
        <dbReference type="ChEBI" id="CHEBI:15377"/>
        <dbReference type="ChEBI" id="CHEBI:30013"/>
        <dbReference type="ChEBI" id="CHEBI:43474"/>
        <dbReference type="ChEBI" id="CHEBI:61977"/>
        <dbReference type="EC" id="3.1.3.16"/>
    </reaction>
</comment>
<organism evidence="14 15">
    <name type="scientific">Beta vulgaris subsp. vulgaris</name>
    <name type="common">Beet</name>
    <dbReference type="NCBI Taxonomy" id="3555"/>
    <lineage>
        <taxon>Eukaryota</taxon>
        <taxon>Viridiplantae</taxon>
        <taxon>Streptophyta</taxon>
        <taxon>Embryophyta</taxon>
        <taxon>Tracheophyta</taxon>
        <taxon>Spermatophyta</taxon>
        <taxon>Magnoliopsida</taxon>
        <taxon>eudicotyledons</taxon>
        <taxon>Gunneridae</taxon>
        <taxon>Pentapetalae</taxon>
        <taxon>Caryophyllales</taxon>
        <taxon>Chenopodiaceae</taxon>
        <taxon>Betoideae</taxon>
        <taxon>Beta</taxon>
    </lineage>
</organism>
<dbReference type="InterPro" id="IPR001932">
    <property type="entry name" value="PPM-type_phosphatase-like_dom"/>
</dbReference>
<keyword evidence="6 12" id="KW-0378">Hydrolase</keyword>